<dbReference type="Gene3D" id="3.10.450.50">
    <property type="match status" value="1"/>
</dbReference>
<feature type="domain" description="SnoaL-like" evidence="1">
    <location>
        <begin position="12"/>
        <end position="121"/>
    </location>
</feature>
<dbReference type="RefSeq" id="WP_276091770.1">
    <property type="nucleotide sequence ID" value="NZ_JARJBC010000001.1"/>
</dbReference>
<sequence>MPGTPRTPRDLVEEALRLLLAKDMAGFASLWAEDGILEFPFASAGYPQRLEGRDAVREYLRDYNDHVIPTAVVSRTVHETADPEVVVVEFEVDGTVVATQRPYRMSYIAVLTARGGEIAHYRDYWSPLAAAEAMGGSVDELTAAFASEEAHA</sequence>
<comment type="caution">
    <text evidence="2">The sequence shown here is derived from an EMBL/GenBank/DDBJ whole genome shotgun (WGS) entry which is preliminary data.</text>
</comment>
<dbReference type="Proteomes" id="UP001216579">
    <property type="component" value="Unassembled WGS sequence"/>
</dbReference>
<gene>
    <name evidence="2" type="ORF">P3G67_01335</name>
</gene>
<organism evidence="2 3">
    <name type="scientific">Streptomyces silvisoli</name>
    <dbReference type="NCBI Taxonomy" id="3034235"/>
    <lineage>
        <taxon>Bacteria</taxon>
        <taxon>Bacillati</taxon>
        <taxon>Actinomycetota</taxon>
        <taxon>Actinomycetes</taxon>
        <taxon>Kitasatosporales</taxon>
        <taxon>Streptomycetaceae</taxon>
        <taxon>Streptomyces</taxon>
    </lineage>
</organism>
<dbReference type="Pfam" id="PF12680">
    <property type="entry name" value="SnoaL_2"/>
    <property type="match status" value="1"/>
</dbReference>
<accession>A0ABT5ZDI7</accession>
<proteinExistence type="predicted"/>
<name>A0ABT5ZDI7_9ACTN</name>
<evidence type="ECO:0000313" key="3">
    <source>
        <dbReference type="Proteomes" id="UP001216579"/>
    </source>
</evidence>
<dbReference type="EMBL" id="JARJBC010000001">
    <property type="protein sequence ID" value="MDF3287899.1"/>
    <property type="molecule type" value="Genomic_DNA"/>
</dbReference>
<protein>
    <submittedName>
        <fullName evidence="2">Nuclear transport factor 2 family protein</fullName>
    </submittedName>
</protein>
<keyword evidence="3" id="KW-1185">Reference proteome</keyword>
<dbReference type="CDD" id="cd00531">
    <property type="entry name" value="NTF2_like"/>
    <property type="match status" value="1"/>
</dbReference>
<dbReference type="InterPro" id="IPR032710">
    <property type="entry name" value="NTF2-like_dom_sf"/>
</dbReference>
<dbReference type="SUPFAM" id="SSF54427">
    <property type="entry name" value="NTF2-like"/>
    <property type="match status" value="1"/>
</dbReference>
<evidence type="ECO:0000313" key="2">
    <source>
        <dbReference type="EMBL" id="MDF3287899.1"/>
    </source>
</evidence>
<dbReference type="InterPro" id="IPR037401">
    <property type="entry name" value="SnoaL-like"/>
</dbReference>
<reference evidence="2 3" key="1">
    <citation type="submission" date="2023-03" db="EMBL/GenBank/DDBJ databases">
        <title>Draft genome sequence of Streptomyces sp. RB6PN23 isolated from peat swamp forest in Thailand.</title>
        <authorList>
            <person name="Klaysubun C."/>
            <person name="Duangmal K."/>
        </authorList>
    </citation>
    <scope>NUCLEOTIDE SEQUENCE [LARGE SCALE GENOMIC DNA]</scope>
    <source>
        <strain evidence="2 3">RB6PN23</strain>
    </source>
</reference>
<evidence type="ECO:0000259" key="1">
    <source>
        <dbReference type="Pfam" id="PF12680"/>
    </source>
</evidence>